<dbReference type="PANTHER" id="PTHR42663">
    <property type="entry name" value="HYDROLASE C777.06C-RELATED-RELATED"/>
    <property type="match status" value="1"/>
</dbReference>
<evidence type="ECO:0000256" key="4">
    <source>
        <dbReference type="ARBA" id="ARBA00022448"/>
    </source>
</evidence>
<comment type="similarity">
    <text evidence="2 6">Belongs to the PqqB family.</text>
</comment>
<dbReference type="InterPro" id="IPR011842">
    <property type="entry name" value="PQQ_synth_PqqB"/>
</dbReference>
<dbReference type="EMBL" id="AP027142">
    <property type="protein sequence ID" value="BDV34218.1"/>
    <property type="molecule type" value="Genomic_DNA"/>
</dbReference>
<dbReference type="InterPro" id="IPR036866">
    <property type="entry name" value="RibonucZ/Hydroxyglut_hydro"/>
</dbReference>
<dbReference type="NCBIfam" id="TIGR02108">
    <property type="entry name" value="PQQ_syn_pqqB"/>
    <property type="match status" value="1"/>
</dbReference>
<dbReference type="HAMAP" id="MF_00653">
    <property type="entry name" value="PQQ_syn_PqqB"/>
    <property type="match status" value="1"/>
</dbReference>
<evidence type="ECO:0000256" key="1">
    <source>
        <dbReference type="ARBA" id="ARBA00004886"/>
    </source>
</evidence>
<protein>
    <recommendedName>
        <fullName evidence="3 6">Coenzyme PQQ synthesis protein B</fullName>
    </recommendedName>
    <alternativeName>
        <fullName evidence="6">Pyrroloquinoline quinone biosynthesis protein B</fullName>
    </alternativeName>
</protein>
<keyword evidence="9" id="KW-1185">Reference proteome</keyword>
<sequence>MRIRILGSGAGGGFPQWNCNCANCRAVRARAPGFTPRTQSSLAVSADGANWVLLNASPDLREQIAAAPALAPAEGDPVRASPIKAVALTNGDVDHVAGLLNLREAQPFSVYAADRVLQALAANPIFTILQTQLVPRNELHMDEATPLTGAGVDLGLSIRAFPVPGKIALYLEDQNAPNFGTSAGDTLGLEVNETKTGKSFFYIPGCAKIDAPLANRLRGAALVFFDGTLFHENEMIEQGLMGKTGSRMGHVNMSGEDGSMAGFAPLDVARKIYVHINNSNPVLDANSTQRAAVQAAGWEVGADGMEVTL</sequence>
<feature type="domain" description="Metallo-beta-lactamase" evidence="7">
    <location>
        <begin position="50"/>
        <end position="276"/>
    </location>
</feature>
<dbReference type="SUPFAM" id="SSF56281">
    <property type="entry name" value="Metallo-hydrolase/oxidoreductase"/>
    <property type="match status" value="1"/>
</dbReference>
<dbReference type="Pfam" id="PF12706">
    <property type="entry name" value="Lactamase_B_2"/>
    <property type="match status" value="1"/>
</dbReference>
<name>A0ABN6VF25_9HYPH</name>
<dbReference type="RefSeq" id="WP_281931863.1">
    <property type="nucleotide sequence ID" value="NZ_AP027142.1"/>
</dbReference>
<evidence type="ECO:0000256" key="2">
    <source>
        <dbReference type="ARBA" id="ARBA00008481"/>
    </source>
</evidence>
<comment type="pathway">
    <text evidence="1 6">Cofactor biosynthesis; pyrroloquinoline quinone biosynthesis.</text>
</comment>
<keyword evidence="5 6" id="KW-0884">PQQ biosynthesis</keyword>
<evidence type="ECO:0000313" key="8">
    <source>
        <dbReference type="EMBL" id="BDV34218.1"/>
    </source>
</evidence>
<proteinExistence type="inferred from homology"/>
<dbReference type="Gene3D" id="3.60.15.10">
    <property type="entry name" value="Ribonuclease Z/Hydroxyacylglutathione hydrolase-like"/>
    <property type="match status" value="1"/>
</dbReference>
<evidence type="ECO:0000259" key="7">
    <source>
        <dbReference type="Pfam" id="PF12706"/>
    </source>
</evidence>
<accession>A0ABN6VF25</accession>
<comment type="function">
    <text evidence="6">May be involved in the transport of PQQ or its precursor to the periplasm.</text>
</comment>
<dbReference type="PANTHER" id="PTHR42663:SF7">
    <property type="entry name" value="COENZYME PQQ SYNTHESIS PROTEIN B"/>
    <property type="match status" value="1"/>
</dbReference>
<evidence type="ECO:0000256" key="3">
    <source>
        <dbReference type="ARBA" id="ARBA00015084"/>
    </source>
</evidence>
<organism evidence="8 9">
    <name type="scientific">Methylocystis iwaonis</name>
    <dbReference type="NCBI Taxonomy" id="2885079"/>
    <lineage>
        <taxon>Bacteria</taxon>
        <taxon>Pseudomonadati</taxon>
        <taxon>Pseudomonadota</taxon>
        <taxon>Alphaproteobacteria</taxon>
        <taxon>Hyphomicrobiales</taxon>
        <taxon>Methylocystaceae</taxon>
        <taxon>Methylocystis</taxon>
    </lineage>
</organism>
<keyword evidence="4 6" id="KW-0813">Transport</keyword>
<dbReference type="CDD" id="cd16274">
    <property type="entry name" value="PQQB-like_MBL-fold"/>
    <property type="match status" value="1"/>
</dbReference>
<dbReference type="InterPro" id="IPR001279">
    <property type="entry name" value="Metallo-B-lactamas"/>
</dbReference>
<reference evidence="8 9" key="1">
    <citation type="journal article" date="2023" name="Int. J. Syst. Evol. Microbiol.">
        <title>Methylocystis iwaonis sp. nov., a type II methane-oxidizing bacterium from surface soil of a rice paddy field in Japan, and emended description of the genus Methylocystis (ex Whittenbury et al. 1970) Bowman et al. 1993.</title>
        <authorList>
            <person name="Kaise H."/>
            <person name="Sawadogo J.B."/>
            <person name="Alam M.S."/>
            <person name="Ueno C."/>
            <person name="Dianou D."/>
            <person name="Shinjo R."/>
            <person name="Asakawa S."/>
        </authorList>
    </citation>
    <scope>NUCLEOTIDE SEQUENCE [LARGE SCALE GENOMIC DNA]</scope>
    <source>
        <strain evidence="8 9">SS37A-Re</strain>
    </source>
</reference>
<dbReference type="Proteomes" id="UP001317629">
    <property type="component" value="Chromosome"/>
</dbReference>
<evidence type="ECO:0000256" key="5">
    <source>
        <dbReference type="ARBA" id="ARBA00022905"/>
    </source>
</evidence>
<evidence type="ECO:0000256" key="6">
    <source>
        <dbReference type="HAMAP-Rule" id="MF_00653"/>
    </source>
</evidence>
<evidence type="ECO:0000313" key="9">
    <source>
        <dbReference type="Proteomes" id="UP001317629"/>
    </source>
</evidence>
<gene>
    <name evidence="6 8" type="primary">pqqB</name>
    <name evidence="8" type="ORF">SS37A_17470</name>
</gene>